<proteinExistence type="predicted"/>
<evidence type="ECO:0000256" key="1">
    <source>
        <dbReference type="SAM" id="MobiDB-lite"/>
    </source>
</evidence>
<feature type="compositionally biased region" description="Polar residues" evidence="1">
    <location>
        <begin position="852"/>
        <end position="868"/>
    </location>
</feature>
<gene>
    <name evidence="2" type="ORF">TSPGSL018_15485</name>
</gene>
<feature type="compositionally biased region" description="Basic and acidic residues" evidence="1">
    <location>
        <begin position="833"/>
        <end position="851"/>
    </location>
</feature>
<evidence type="ECO:0000313" key="2">
    <source>
        <dbReference type="EMBL" id="JAC65689.1"/>
    </source>
</evidence>
<dbReference type="EMBL" id="GBEZ01021030">
    <property type="protein sequence ID" value="JAC65689.1"/>
    <property type="molecule type" value="Transcribed_RNA"/>
</dbReference>
<feature type="compositionally biased region" description="Polar residues" evidence="1">
    <location>
        <begin position="360"/>
        <end position="371"/>
    </location>
</feature>
<name>A0A061R4M9_9CHLO</name>
<feature type="region of interest" description="Disordered" evidence="1">
    <location>
        <begin position="942"/>
        <end position="1046"/>
    </location>
</feature>
<feature type="region of interest" description="Disordered" evidence="1">
    <location>
        <begin position="1179"/>
        <end position="1292"/>
    </location>
</feature>
<feature type="compositionally biased region" description="Basic and acidic residues" evidence="1">
    <location>
        <begin position="342"/>
        <end position="358"/>
    </location>
</feature>
<organism evidence="2">
    <name type="scientific">Tetraselmis sp. GSL018</name>
    <dbReference type="NCBI Taxonomy" id="582737"/>
    <lineage>
        <taxon>Eukaryota</taxon>
        <taxon>Viridiplantae</taxon>
        <taxon>Chlorophyta</taxon>
        <taxon>core chlorophytes</taxon>
        <taxon>Chlorodendrophyceae</taxon>
        <taxon>Chlorodendrales</taxon>
        <taxon>Chlorodendraceae</taxon>
        <taxon>Tetraselmis</taxon>
    </lineage>
</organism>
<feature type="compositionally biased region" description="Low complexity" evidence="1">
    <location>
        <begin position="294"/>
        <end position="308"/>
    </location>
</feature>
<protein>
    <submittedName>
        <fullName evidence="2">Uncharacterized protein</fullName>
    </submittedName>
</protein>
<feature type="region of interest" description="Disordered" evidence="1">
    <location>
        <begin position="816"/>
        <end position="904"/>
    </location>
</feature>
<feature type="region of interest" description="Disordered" evidence="1">
    <location>
        <begin position="721"/>
        <end position="744"/>
    </location>
</feature>
<accession>A0A061R4M9</accession>
<feature type="compositionally biased region" description="Polar residues" evidence="1">
    <location>
        <begin position="1033"/>
        <end position="1046"/>
    </location>
</feature>
<reference evidence="2" key="1">
    <citation type="submission" date="2014-05" db="EMBL/GenBank/DDBJ databases">
        <title>The transcriptome of the halophilic microalga Tetraselmis sp. GSL018 isolated from the Great Salt Lake, Utah.</title>
        <authorList>
            <person name="Jinkerson R.E."/>
            <person name="D'Adamo S."/>
            <person name="Posewitz M.C."/>
        </authorList>
    </citation>
    <scope>NUCLEOTIDE SEQUENCE</scope>
    <source>
        <strain evidence="2">GSL018</strain>
    </source>
</reference>
<feature type="region of interest" description="Disordered" evidence="1">
    <location>
        <begin position="616"/>
        <end position="690"/>
    </location>
</feature>
<sequence>MTHYLQHVDLNTHIRAASSAQMKSSANRGSLRVPKPDCHPVAMNKAVLEAAENVARELQALQDEYILMNYKEGVPHASRLMNQSWGQLVMFDSLHASLKEEIMSKATEQTRGRMPVTVDLKRSLMDDHVDQAWQQALNANKMSRAADRSRRMASHARRDAAARVIQVCYKQHRIRMLFSVEVKAKWRQLRKCTDVKLYKQVIKELSERRRLTKRDVVKANAIGKKGWDAVLPSLTRNLPNIKLAEGGDVGELEEPAELGQQANSITWRDVSSDEDDDGSRQSSREKLKMRKQSSRSSGTSSSPTRKGSQSPTKRSHFAGYVDNPSPVEPKRGKNARRPALAKRLEELAQPHKMVEKRASSVKSPTRQAANHSNNWRTMKAAGTALTAFRNDHGMLAVSGRPTTSDQRNQQERPKTFRDLARRTELLKSAVNKFHHLEMLLQEWVDANKPILHEIFEAGDMSKLDDMDEQLMAEMEEKMQTSAFLVNISGMWKALKKSIVSARDAMDAVPDGKLQRASTMSLSEAPQGEEPSYSANQTDDGDVDYSCLDTIDATRMWHQISNNIGAGSIALGKIDPFTLVQRSMNRVQKAKLKMGLPISTRKLQVLDDHGNLLQKMPPAPDSALGSTRTAPEGDRVGLSPIPEVPSLVASARGHKPTTTVTPNREHESKAAIPEATPRNADEARGLGSAAETGGLAASLEDSPYQIHGVLDRGDECNQMISTANPSRGLPKDQEVSLPDEGDGCDTLEVSHEPKAQSGSRFPSESSRIALLKKAVLWQYPTGGRGVVFLLLPAPFPGTRMIGKCVLFVGAGKSDSQMPGASQLPLFSRDPPILDGEHSETALQRQRQDDGFKRSQNLQRGPRDSNSSDTVCDRHSAMDSPCIRPNTISIKGKDGDHGAENSISSGSVSDALNQMEQLSLSKLAPPAAAGEAEAFMAGQGLTSTSSRSLVGLGRCTPGDTLEEHSPGNVSASGAHPRGSRTADRERPGSTGNPSQALGRTCEVPERHRSPKRVLSGNTERFPAAAPHGNILPSLQGAQGSSPQAPRNQVQKPRDFISRFGPERPAHAHAWEAPSVRGCSAVVHDEPLSAASSPRELAPLAVESTSVPRIFHTASDSGGLVHIPSVQAKADSLKKIEGPLPANAQPSTRPWTESVGTMEARPLGDLHRPDVEHRSWSDSFGRCLSGSGHSKDPPPTRENQGLRPWPMHSEANSISGKGRAFDIQNMPPLATDQPGHAMAPRFVPVQPPRLPHTSDGAFPSRFGEVPPGARSDGPRKRQPSQKSLWGQSLQVDEEQEQREVQRRSLIHNMLQQSGQAPRGPLSLPTGSQGARLCLALTHPPLLAPQIKRCPTPLRHQGAGSLRLRR</sequence>
<feature type="compositionally biased region" description="Polar residues" evidence="1">
    <location>
        <begin position="1277"/>
        <end position="1286"/>
    </location>
</feature>
<feature type="region of interest" description="Disordered" evidence="1">
    <location>
        <begin position="510"/>
        <end position="540"/>
    </location>
</feature>
<feature type="region of interest" description="Disordered" evidence="1">
    <location>
        <begin position="253"/>
        <end position="371"/>
    </location>
</feature>